<dbReference type="InterPro" id="IPR006543">
    <property type="entry name" value="Histidinol-phos"/>
</dbReference>
<dbReference type="CDD" id="cd07503">
    <property type="entry name" value="HAD_HisB-N"/>
    <property type="match status" value="1"/>
</dbReference>
<organism evidence="8 9">
    <name type="scientific">Zobellella aerophila</name>
    <dbReference type="NCBI Taxonomy" id="870480"/>
    <lineage>
        <taxon>Bacteria</taxon>
        <taxon>Pseudomonadati</taxon>
        <taxon>Pseudomonadota</taxon>
        <taxon>Gammaproteobacteria</taxon>
        <taxon>Aeromonadales</taxon>
        <taxon>Aeromonadaceae</taxon>
        <taxon>Zobellella</taxon>
    </lineage>
</organism>
<dbReference type="NCBIfam" id="TIGR01662">
    <property type="entry name" value="HAD-SF-IIIA"/>
    <property type="match status" value="1"/>
</dbReference>
<evidence type="ECO:0000256" key="4">
    <source>
        <dbReference type="ARBA" id="ARBA00022801"/>
    </source>
</evidence>
<dbReference type="RefSeq" id="WP_344960086.1">
    <property type="nucleotide sequence ID" value="NZ_BAABCX010000008.1"/>
</dbReference>
<dbReference type="EMBL" id="BAABCX010000008">
    <property type="protein sequence ID" value="GAA3551265.1"/>
    <property type="molecule type" value="Genomic_DNA"/>
</dbReference>
<keyword evidence="5 7" id="KW-0119">Carbohydrate metabolism</keyword>
<keyword evidence="9" id="KW-1185">Reference proteome</keyword>
<name>A0ABP6WK11_9GAMM</name>
<dbReference type="NCBIfam" id="NF006506">
    <property type="entry name" value="PRK08942.1"/>
    <property type="match status" value="1"/>
</dbReference>
<keyword evidence="2 7" id="KW-0963">Cytoplasm</keyword>
<dbReference type="InterPro" id="IPR004446">
    <property type="entry name" value="Heptose_bisP_phosphatase"/>
</dbReference>
<proteinExistence type="inferred from homology"/>
<comment type="subcellular location">
    <subcellularLocation>
        <location evidence="1 7">Cytoplasm</location>
    </subcellularLocation>
</comment>
<dbReference type="InterPro" id="IPR023214">
    <property type="entry name" value="HAD_sf"/>
</dbReference>
<dbReference type="NCBIfam" id="TIGR00213">
    <property type="entry name" value="GmhB_yaeD"/>
    <property type="match status" value="1"/>
</dbReference>
<evidence type="ECO:0000256" key="5">
    <source>
        <dbReference type="ARBA" id="ARBA00023277"/>
    </source>
</evidence>
<dbReference type="Pfam" id="PF13242">
    <property type="entry name" value="Hydrolase_like"/>
    <property type="match status" value="1"/>
</dbReference>
<evidence type="ECO:0000313" key="9">
    <source>
        <dbReference type="Proteomes" id="UP001500795"/>
    </source>
</evidence>
<protein>
    <recommendedName>
        <fullName evidence="6 7">D,D-heptose 1,7-bisphosphate phosphatase</fullName>
        <ecNumber evidence="7">3.1.3.-</ecNumber>
    </recommendedName>
</protein>
<dbReference type="NCBIfam" id="TIGR01656">
    <property type="entry name" value="Histidinol-ppas"/>
    <property type="match status" value="1"/>
</dbReference>
<reference evidence="9" key="1">
    <citation type="journal article" date="2019" name="Int. J. Syst. Evol. Microbiol.">
        <title>The Global Catalogue of Microorganisms (GCM) 10K type strain sequencing project: providing services to taxonomists for standard genome sequencing and annotation.</title>
        <authorList>
            <consortium name="The Broad Institute Genomics Platform"/>
            <consortium name="The Broad Institute Genome Sequencing Center for Infectious Disease"/>
            <person name="Wu L."/>
            <person name="Ma J."/>
        </authorList>
    </citation>
    <scope>NUCLEOTIDE SEQUENCE [LARGE SCALE GENOMIC DNA]</scope>
    <source>
        <strain evidence="9">JCM 17110</strain>
    </source>
</reference>
<evidence type="ECO:0000313" key="8">
    <source>
        <dbReference type="EMBL" id="GAA3551265.1"/>
    </source>
</evidence>
<dbReference type="PIRSF" id="PIRSF004682">
    <property type="entry name" value="GmhB"/>
    <property type="match status" value="1"/>
</dbReference>
<dbReference type="PANTHER" id="PTHR42891:SF1">
    <property type="entry name" value="D-GLYCERO-BETA-D-MANNO-HEPTOSE-1,7-BISPHOSPHATE 7-PHOSPHATASE"/>
    <property type="match status" value="1"/>
</dbReference>
<evidence type="ECO:0000256" key="2">
    <source>
        <dbReference type="ARBA" id="ARBA00022490"/>
    </source>
</evidence>
<comment type="similarity">
    <text evidence="7">Belongs to the gmhB family.</text>
</comment>
<evidence type="ECO:0000256" key="1">
    <source>
        <dbReference type="ARBA" id="ARBA00004496"/>
    </source>
</evidence>
<dbReference type="EC" id="3.1.3.-" evidence="7"/>
<accession>A0ABP6WK11</accession>
<sequence>MTKPAIFLDRDGVINQDTGYVSHSDDFIFIDGVIEALKTLKQKGYLLVVVTNQSGIARGLFTEDDFMTLTEWMDWSLADRGVDLDGIYFCPHHPTEGKGPNTQACDCRKPAPGMLLDATNELGIDLDASYMVGDKLSDLKAAEAAGVKTKILVRTGKAITPEAEAMADHVYPSLVEFAQQVAKLA</sequence>
<dbReference type="SUPFAM" id="SSF56784">
    <property type="entry name" value="HAD-like"/>
    <property type="match status" value="1"/>
</dbReference>
<evidence type="ECO:0000256" key="6">
    <source>
        <dbReference type="ARBA" id="ARBA00031828"/>
    </source>
</evidence>
<evidence type="ECO:0000256" key="7">
    <source>
        <dbReference type="PIRNR" id="PIRNR004682"/>
    </source>
</evidence>
<keyword evidence="4 7" id="KW-0378">Hydrolase</keyword>
<dbReference type="PANTHER" id="PTHR42891">
    <property type="entry name" value="D-GLYCERO-BETA-D-MANNO-HEPTOSE-1,7-BISPHOSPHATE 7-PHOSPHATASE"/>
    <property type="match status" value="1"/>
</dbReference>
<gene>
    <name evidence="8" type="primary">gmhB</name>
    <name evidence="8" type="ORF">GCM10022394_34380</name>
</gene>
<dbReference type="Proteomes" id="UP001500795">
    <property type="component" value="Unassembled WGS sequence"/>
</dbReference>
<dbReference type="InterPro" id="IPR036412">
    <property type="entry name" value="HAD-like_sf"/>
</dbReference>
<dbReference type="InterPro" id="IPR006549">
    <property type="entry name" value="HAD-SF_hydro_IIIA"/>
</dbReference>
<dbReference type="Gene3D" id="3.40.50.1000">
    <property type="entry name" value="HAD superfamily/HAD-like"/>
    <property type="match status" value="1"/>
</dbReference>
<comment type="caution">
    <text evidence="8">The sequence shown here is derived from an EMBL/GenBank/DDBJ whole genome shotgun (WGS) entry which is preliminary data.</text>
</comment>
<evidence type="ECO:0000256" key="3">
    <source>
        <dbReference type="ARBA" id="ARBA00022723"/>
    </source>
</evidence>
<keyword evidence="3" id="KW-0479">Metal-binding</keyword>